<evidence type="ECO:0000256" key="1">
    <source>
        <dbReference type="SAM" id="MobiDB-lite"/>
    </source>
</evidence>
<proteinExistence type="predicted"/>
<dbReference type="Pfam" id="PF01609">
    <property type="entry name" value="DDE_Tnp_1"/>
    <property type="match status" value="1"/>
</dbReference>
<dbReference type="EMBL" id="CAAHFG010000001">
    <property type="protein sequence ID" value="VGO13352.1"/>
    <property type="molecule type" value="Genomic_DNA"/>
</dbReference>
<sequence>MLDAEGFIIRHKVFAGNISDRKTLLDAVADLEQIPGGEARPVVIVDGGMASLANLDALRDRGYDYIVNGKRRSRAEFADGFLDIDRFRLVEGRGKSGEKQPVFVRRITSGDETVVLCRSAGRKQEEDAIQDNAERKLIEGLETLRAPIMRNDKRLKLEEGPALVNRIIGRLSGRTTRASRLNEINYEPETRHLNWCRKETQWDTTRDLHGCYHLRSTLELEDQQLWRLYITLVPVEDAFRSMKKATSASTPSTTSSPTAAAPSSSLRPTAPNTTSANPVAPTPSRNSSIRCSASAGPRFRSIGIPTQKRPARKCSACIRATPCGRVFCFLCRGSWVKL</sequence>
<feature type="compositionally biased region" description="Low complexity" evidence="1">
    <location>
        <begin position="245"/>
        <end position="271"/>
    </location>
</feature>
<keyword evidence="4" id="KW-1185">Reference proteome</keyword>
<feature type="domain" description="Transposase IS4-like" evidence="2">
    <location>
        <begin position="3"/>
        <end position="88"/>
    </location>
</feature>
<dbReference type="AlphaFoldDB" id="A0A6C2U0A6"/>
<accession>A0A6C2U0A6</accession>
<name>A0A6C2U0A6_PONDE</name>
<reference evidence="3 4" key="1">
    <citation type="submission" date="2019-04" db="EMBL/GenBank/DDBJ databases">
        <authorList>
            <person name="Van Vliet M D."/>
        </authorList>
    </citation>
    <scope>NUCLEOTIDE SEQUENCE [LARGE SCALE GENOMIC DNA]</scope>
    <source>
        <strain evidence="3 4">F1</strain>
    </source>
</reference>
<dbReference type="GO" id="GO:0004803">
    <property type="term" value="F:transposase activity"/>
    <property type="evidence" value="ECO:0007669"/>
    <property type="project" value="InterPro"/>
</dbReference>
<evidence type="ECO:0000313" key="4">
    <source>
        <dbReference type="Proteomes" id="UP000366872"/>
    </source>
</evidence>
<protein>
    <recommendedName>
        <fullName evidence="2">Transposase IS4-like domain-containing protein</fullName>
    </recommendedName>
</protein>
<organism evidence="3 4">
    <name type="scientific">Pontiella desulfatans</name>
    <dbReference type="NCBI Taxonomy" id="2750659"/>
    <lineage>
        <taxon>Bacteria</taxon>
        <taxon>Pseudomonadati</taxon>
        <taxon>Kiritimatiellota</taxon>
        <taxon>Kiritimatiellia</taxon>
        <taxon>Kiritimatiellales</taxon>
        <taxon>Pontiellaceae</taxon>
        <taxon>Pontiella</taxon>
    </lineage>
</organism>
<evidence type="ECO:0000313" key="3">
    <source>
        <dbReference type="EMBL" id="VGO13352.1"/>
    </source>
</evidence>
<dbReference type="GO" id="GO:0003677">
    <property type="term" value="F:DNA binding"/>
    <property type="evidence" value="ECO:0007669"/>
    <property type="project" value="InterPro"/>
</dbReference>
<feature type="compositionally biased region" description="Polar residues" evidence="1">
    <location>
        <begin position="272"/>
        <end position="291"/>
    </location>
</feature>
<feature type="region of interest" description="Disordered" evidence="1">
    <location>
        <begin position="245"/>
        <end position="294"/>
    </location>
</feature>
<dbReference type="InterPro" id="IPR002559">
    <property type="entry name" value="Transposase_11"/>
</dbReference>
<dbReference type="Proteomes" id="UP000366872">
    <property type="component" value="Unassembled WGS sequence"/>
</dbReference>
<gene>
    <name evidence="3" type="ORF">PDESU_01908</name>
</gene>
<dbReference type="GO" id="GO:0006313">
    <property type="term" value="P:DNA transposition"/>
    <property type="evidence" value="ECO:0007669"/>
    <property type="project" value="InterPro"/>
</dbReference>
<evidence type="ECO:0000259" key="2">
    <source>
        <dbReference type="Pfam" id="PF01609"/>
    </source>
</evidence>